<keyword evidence="2" id="KW-1185">Reference proteome</keyword>
<dbReference type="Proteomes" id="UP000325440">
    <property type="component" value="Unassembled WGS sequence"/>
</dbReference>
<dbReference type="OrthoDB" id="6622163at2759"/>
<reference evidence="1 2" key="1">
    <citation type="submission" date="2019-08" db="EMBL/GenBank/DDBJ databases">
        <authorList>
            <person name="Alioto T."/>
            <person name="Alioto T."/>
            <person name="Gomez Garrido J."/>
        </authorList>
    </citation>
    <scope>NUCLEOTIDE SEQUENCE [LARGE SCALE GENOMIC DNA]</scope>
</reference>
<evidence type="ECO:0000313" key="1">
    <source>
        <dbReference type="EMBL" id="VVC28946.1"/>
    </source>
</evidence>
<accession>A0A5E4MBV3</accession>
<organism evidence="1 2">
    <name type="scientific">Cinara cedri</name>
    <dbReference type="NCBI Taxonomy" id="506608"/>
    <lineage>
        <taxon>Eukaryota</taxon>
        <taxon>Metazoa</taxon>
        <taxon>Ecdysozoa</taxon>
        <taxon>Arthropoda</taxon>
        <taxon>Hexapoda</taxon>
        <taxon>Insecta</taxon>
        <taxon>Pterygota</taxon>
        <taxon>Neoptera</taxon>
        <taxon>Paraneoptera</taxon>
        <taxon>Hemiptera</taxon>
        <taxon>Sternorrhyncha</taxon>
        <taxon>Aphidomorpha</taxon>
        <taxon>Aphidoidea</taxon>
        <taxon>Aphididae</taxon>
        <taxon>Lachninae</taxon>
        <taxon>Cinara</taxon>
    </lineage>
</organism>
<evidence type="ECO:0000313" key="2">
    <source>
        <dbReference type="Proteomes" id="UP000325440"/>
    </source>
</evidence>
<dbReference type="EMBL" id="CABPRJ010000486">
    <property type="protein sequence ID" value="VVC28946.1"/>
    <property type="molecule type" value="Genomic_DNA"/>
</dbReference>
<sequence>MFNQMKNKDQQDIYIQRLMELHPVQRKRSRLEMCAEQAKPKSVSIKYFVTFQTNKQMVCKSTFLSVSGITKKRCERLIFLFKNNQSPRDIRGKNVSGNSLGGEIMTDIHSHLESFLVKLSHHTGKEDKYLDSKLSVKKIYEIFKEKYPYHKVSYKPFWSYFKENFNLRFGRPQNVSHL</sequence>
<dbReference type="AlphaFoldDB" id="A0A5E4MBV3"/>
<proteinExistence type="predicted"/>
<gene>
    <name evidence="1" type="ORF">CINCED_3A001009</name>
</gene>
<protein>
    <submittedName>
        <fullName evidence="1">Uncharacterized protein</fullName>
    </submittedName>
</protein>
<name>A0A5E4MBV3_9HEMI</name>